<feature type="compositionally biased region" description="Polar residues" evidence="1">
    <location>
        <begin position="92"/>
        <end position="106"/>
    </location>
</feature>
<name>A0A6A6R470_9PEZI</name>
<proteinExistence type="predicted"/>
<feature type="region of interest" description="Disordered" evidence="1">
    <location>
        <begin position="85"/>
        <end position="120"/>
    </location>
</feature>
<dbReference type="OrthoDB" id="10571224at2759"/>
<dbReference type="Proteomes" id="UP000799750">
    <property type="component" value="Unassembled WGS sequence"/>
</dbReference>
<evidence type="ECO:0000313" key="3">
    <source>
        <dbReference type="Proteomes" id="UP000799750"/>
    </source>
</evidence>
<dbReference type="AlphaFoldDB" id="A0A6A6R470"/>
<feature type="compositionally biased region" description="Low complexity" evidence="1">
    <location>
        <begin position="12"/>
        <end position="33"/>
    </location>
</feature>
<gene>
    <name evidence="2" type="ORF">BU16DRAFT_557470</name>
</gene>
<keyword evidence="3" id="KW-1185">Reference proteome</keyword>
<evidence type="ECO:0000256" key="1">
    <source>
        <dbReference type="SAM" id="MobiDB-lite"/>
    </source>
</evidence>
<evidence type="ECO:0000313" key="2">
    <source>
        <dbReference type="EMBL" id="KAF2499132.1"/>
    </source>
</evidence>
<organism evidence="2 3">
    <name type="scientific">Lophium mytilinum</name>
    <dbReference type="NCBI Taxonomy" id="390894"/>
    <lineage>
        <taxon>Eukaryota</taxon>
        <taxon>Fungi</taxon>
        <taxon>Dikarya</taxon>
        <taxon>Ascomycota</taxon>
        <taxon>Pezizomycotina</taxon>
        <taxon>Dothideomycetes</taxon>
        <taxon>Pleosporomycetidae</taxon>
        <taxon>Mytilinidiales</taxon>
        <taxon>Mytilinidiaceae</taxon>
        <taxon>Lophium</taxon>
    </lineage>
</organism>
<feature type="compositionally biased region" description="Acidic residues" evidence="1">
    <location>
        <begin position="259"/>
        <end position="281"/>
    </location>
</feature>
<dbReference type="EMBL" id="MU004184">
    <property type="protein sequence ID" value="KAF2499132.1"/>
    <property type="molecule type" value="Genomic_DNA"/>
</dbReference>
<sequence>MPFPDQILNIFSSPSRRSTTPQTPQVPKTPKSTRAAPSMSTQSIVAVIHTGPEAALNQSLLRQSNATSPSKSALAITIPTAIAPETPINTPSQQQAFSATLTTPRTGTKRKRVDSTASPGPEKKYARKFIFHKAKILELPEKDEFSDVEIKAMVEAIRHNEGIMKKWKEGMIKHIDTHERALAIQTRIAECMEKKNLAQEHYIKVELKSMKEAKVWMKEELASKKREIARKNRELDEAEERIQELEMRLELEKKKGREEDDDEVEEEAMYETETDNEGVNEDEGKKQQGDVAFHKESIPTEVNMKVNYGCGKF</sequence>
<accession>A0A6A6R470</accession>
<feature type="region of interest" description="Disordered" evidence="1">
    <location>
        <begin position="250"/>
        <end position="294"/>
    </location>
</feature>
<feature type="region of interest" description="Disordered" evidence="1">
    <location>
        <begin position="1"/>
        <end position="42"/>
    </location>
</feature>
<reference evidence="2" key="1">
    <citation type="journal article" date="2020" name="Stud. Mycol.">
        <title>101 Dothideomycetes genomes: a test case for predicting lifestyles and emergence of pathogens.</title>
        <authorList>
            <person name="Haridas S."/>
            <person name="Albert R."/>
            <person name="Binder M."/>
            <person name="Bloem J."/>
            <person name="Labutti K."/>
            <person name="Salamov A."/>
            <person name="Andreopoulos B."/>
            <person name="Baker S."/>
            <person name="Barry K."/>
            <person name="Bills G."/>
            <person name="Bluhm B."/>
            <person name="Cannon C."/>
            <person name="Castanera R."/>
            <person name="Culley D."/>
            <person name="Daum C."/>
            <person name="Ezra D."/>
            <person name="Gonzalez J."/>
            <person name="Henrissat B."/>
            <person name="Kuo A."/>
            <person name="Liang C."/>
            <person name="Lipzen A."/>
            <person name="Lutzoni F."/>
            <person name="Magnuson J."/>
            <person name="Mondo S."/>
            <person name="Nolan M."/>
            <person name="Ohm R."/>
            <person name="Pangilinan J."/>
            <person name="Park H.-J."/>
            <person name="Ramirez L."/>
            <person name="Alfaro M."/>
            <person name="Sun H."/>
            <person name="Tritt A."/>
            <person name="Yoshinaga Y."/>
            <person name="Zwiers L.-H."/>
            <person name="Turgeon B."/>
            <person name="Goodwin S."/>
            <person name="Spatafora J."/>
            <person name="Crous P."/>
            <person name="Grigoriev I."/>
        </authorList>
    </citation>
    <scope>NUCLEOTIDE SEQUENCE</scope>
    <source>
        <strain evidence="2">CBS 269.34</strain>
    </source>
</reference>
<feature type="compositionally biased region" description="Basic and acidic residues" evidence="1">
    <location>
        <begin position="282"/>
        <end position="294"/>
    </location>
</feature>
<protein>
    <submittedName>
        <fullName evidence="2">Uncharacterized protein</fullName>
    </submittedName>
</protein>